<sequence length="409" mass="47423">MTIKNISKGTRWLALLVGITLSSSLLAADEVRTQKIPTDKKWSERMALTVMQQSPQAWQMMHYKLLASPKWDYTYGLVLYSFQKLYLKTGDDRYLAYGKQYVDQMVDKEGNIKNYETENFSLDHINNGKLLFLLHEKYQDDRYLKAMKTLRNHLEWQPRTRSNGLWHKRIYPYQMWLDGLYMGTTYWAMHAAHFNEPDAVFSDIAHQFILIEQKTRVPETGLLLHAWDESRLQQWANKETGLSPYVWSRALGWYAMALVDTLEVFPKDHKNHDDLVKILNRLSDALQRTQHESGLWYQVTDKGDRYGNYLESSGTAMFAYAMAKGVRLGYLPGQYLNVANKAYDGIIKGYIEIDPANNEIYLTHTVGGTGLGNKPYRPGTFQYYVEEAIRTNDPHGVGPFILASIELDR</sequence>
<keyword evidence="4" id="KW-1185">Reference proteome</keyword>
<evidence type="ECO:0000256" key="2">
    <source>
        <dbReference type="SAM" id="SignalP"/>
    </source>
</evidence>
<protein>
    <submittedName>
        <fullName evidence="3">Glycosyl hydrolase family 88</fullName>
    </submittedName>
</protein>
<proteinExistence type="predicted"/>
<name>A0A928V311_9GAMM</name>
<dbReference type="Proteomes" id="UP000652567">
    <property type="component" value="Unassembled WGS sequence"/>
</dbReference>
<feature type="signal peptide" evidence="2">
    <location>
        <begin position="1"/>
        <end position="27"/>
    </location>
</feature>
<dbReference type="Pfam" id="PF07470">
    <property type="entry name" value="Glyco_hydro_88"/>
    <property type="match status" value="1"/>
</dbReference>
<accession>A0A928V311</accession>
<dbReference type="InterPro" id="IPR012341">
    <property type="entry name" value="6hp_glycosidase-like_sf"/>
</dbReference>
<dbReference type="Gene3D" id="1.50.10.10">
    <property type="match status" value="1"/>
</dbReference>
<keyword evidence="2" id="KW-0732">Signal</keyword>
<evidence type="ECO:0000256" key="1">
    <source>
        <dbReference type="ARBA" id="ARBA00022801"/>
    </source>
</evidence>
<dbReference type="PANTHER" id="PTHR33886">
    <property type="entry name" value="UNSATURATED RHAMNOGALACTURONAN HYDROLASE (EUROFUNG)"/>
    <property type="match status" value="1"/>
</dbReference>
<dbReference type="GO" id="GO:0016787">
    <property type="term" value="F:hydrolase activity"/>
    <property type="evidence" value="ECO:0007669"/>
    <property type="project" value="UniProtKB-KW"/>
</dbReference>
<dbReference type="SUPFAM" id="SSF48208">
    <property type="entry name" value="Six-hairpin glycosidases"/>
    <property type="match status" value="1"/>
</dbReference>
<feature type="chain" id="PRO_5037303238" evidence="2">
    <location>
        <begin position="28"/>
        <end position="409"/>
    </location>
</feature>
<comment type="caution">
    <text evidence="3">The sequence shown here is derived from an EMBL/GenBank/DDBJ whole genome shotgun (WGS) entry which is preliminary data.</text>
</comment>
<evidence type="ECO:0000313" key="4">
    <source>
        <dbReference type="Proteomes" id="UP000652567"/>
    </source>
</evidence>
<dbReference type="InterPro" id="IPR010905">
    <property type="entry name" value="Glyco_hydro_88"/>
</dbReference>
<dbReference type="RefSeq" id="WP_193906790.1">
    <property type="nucleotide sequence ID" value="NZ_PRDL01000001.1"/>
</dbReference>
<keyword evidence="1 3" id="KW-0378">Hydrolase</keyword>
<evidence type="ECO:0000313" key="3">
    <source>
        <dbReference type="EMBL" id="MBE8716016.1"/>
    </source>
</evidence>
<dbReference type="AlphaFoldDB" id="A0A928V311"/>
<dbReference type="InterPro" id="IPR008928">
    <property type="entry name" value="6-hairpin_glycosidase_sf"/>
</dbReference>
<organism evidence="3 4">
    <name type="scientific">Cellvibrio polysaccharolyticus</name>
    <dbReference type="NCBI Taxonomy" id="2082724"/>
    <lineage>
        <taxon>Bacteria</taxon>
        <taxon>Pseudomonadati</taxon>
        <taxon>Pseudomonadota</taxon>
        <taxon>Gammaproteobacteria</taxon>
        <taxon>Cellvibrionales</taxon>
        <taxon>Cellvibrionaceae</taxon>
        <taxon>Cellvibrio</taxon>
    </lineage>
</organism>
<reference evidence="3" key="1">
    <citation type="submission" date="2018-07" db="EMBL/GenBank/DDBJ databases">
        <title>Genome assembly of strain Ka43.</title>
        <authorList>
            <person name="Kukolya J."/>
            <person name="Nagy I."/>
            <person name="Horvath B."/>
            <person name="Toth A."/>
        </authorList>
    </citation>
    <scope>NUCLEOTIDE SEQUENCE</scope>
    <source>
        <strain evidence="3">KB43</strain>
    </source>
</reference>
<gene>
    <name evidence="3" type="ORF">C4F51_02295</name>
</gene>
<dbReference type="InterPro" id="IPR052043">
    <property type="entry name" value="PolySaccharide_Degr_Enz"/>
</dbReference>
<dbReference type="EMBL" id="PRDL01000001">
    <property type="protein sequence ID" value="MBE8716016.1"/>
    <property type="molecule type" value="Genomic_DNA"/>
</dbReference>
<dbReference type="GO" id="GO:0005975">
    <property type="term" value="P:carbohydrate metabolic process"/>
    <property type="evidence" value="ECO:0007669"/>
    <property type="project" value="InterPro"/>
</dbReference>
<dbReference type="PANTHER" id="PTHR33886:SF8">
    <property type="entry name" value="UNSATURATED RHAMNOGALACTURONAN HYDROLASE (EUROFUNG)"/>
    <property type="match status" value="1"/>
</dbReference>